<dbReference type="InterPro" id="IPR052428">
    <property type="entry name" value="Autophagy_HostDef_Reg"/>
</dbReference>
<evidence type="ECO:0000313" key="4">
    <source>
        <dbReference type="WBParaSite" id="EVEC_0001101401-mRNA-1"/>
    </source>
</evidence>
<accession>A0A0N4VJJ3</accession>
<dbReference type="STRING" id="51028.A0A0N4VJJ3"/>
<dbReference type="AlphaFoldDB" id="A0A0N4VJJ3"/>
<dbReference type="GO" id="GO:1901981">
    <property type="term" value="F:phosphatidylinositol phosphate binding"/>
    <property type="evidence" value="ECO:0007669"/>
    <property type="project" value="TreeGrafter"/>
</dbReference>
<proteinExistence type="predicted"/>
<evidence type="ECO:0000259" key="1">
    <source>
        <dbReference type="SMART" id="SM01175"/>
    </source>
</evidence>
<reference evidence="4" key="1">
    <citation type="submission" date="2017-02" db="UniProtKB">
        <authorList>
            <consortium name="WormBaseParasite"/>
        </authorList>
    </citation>
    <scope>IDENTIFICATION</scope>
</reference>
<dbReference type="InterPro" id="IPR025258">
    <property type="entry name" value="RH_dom"/>
</dbReference>
<dbReference type="OrthoDB" id="10067503at2759"/>
<dbReference type="Proteomes" id="UP000274131">
    <property type="component" value="Unassembled WGS sequence"/>
</dbReference>
<evidence type="ECO:0000313" key="2">
    <source>
        <dbReference type="EMBL" id="VDD95588.1"/>
    </source>
</evidence>
<evidence type="ECO:0000313" key="3">
    <source>
        <dbReference type="Proteomes" id="UP000274131"/>
    </source>
</evidence>
<dbReference type="PANTHER" id="PTHR45971">
    <property type="entry name" value="PHOX (PX) DOMAIN-CONTAINING PROTEIN"/>
    <property type="match status" value="1"/>
</dbReference>
<sequence>MVKPQVPKSLLLHENGEFSAGSSTFYTSVVESNHINEEPSTSDLKQRLELQNNMCAGCGMKINKIYARRMQLCNYYNKLFCQRCHQGVKMRIPARILHQWNFREYPVSDIARRFLLDNYSQPVINALAVEPNFYEKFKNLRHIRVLRLQLVHLWSFIRLCNIAKNTVTVQGNLQAMYSSVPKHLLDGPDLFSMVDFEDIRNGSFARLIEPLIRYGKCHVNSCEVCQAKAFVCELCDERDDLLFPFQFNKVDRCAECGSLSHVKCAARRRKQSLPCPKCVRIALNRSKIMEFGVSYSSL</sequence>
<keyword evidence="3" id="KW-1185">Reference proteome</keyword>
<dbReference type="PANTHER" id="PTHR45971:SF1">
    <property type="entry name" value="RUBICON, ISOFORM A"/>
    <property type="match status" value="1"/>
</dbReference>
<reference evidence="2 3" key="2">
    <citation type="submission" date="2018-10" db="EMBL/GenBank/DDBJ databases">
        <authorList>
            <consortium name="Pathogen Informatics"/>
        </authorList>
    </citation>
    <scope>NUCLEOTIDE SEQUENCE [LARGE SCALE GENOMIC DNA]</scope>
</reference>
<gene>
    <name evidence="2" type="ORF">EVEC_LOCUS10339</name>
</gene>
<organism evidence="4">
    <name type="scientific">Enterobius vermicularis</name>
    <name type="common">Human pinworm</name>
    <dbReference type="NCBI Taxonomy" id="51028"/>
    <lineage>
        <taxon>Eukaryota</taxon>
        <taxon>Metazoa</taxon>
        <taxon>Ecdysozoa</taxon>
        <taxon>Nematoda</taxon>
        <taxon>Chromadorea</taxon>
        <taxon>Rhabditida</taxon>
        <taxon>Spirurina</taxon>
        <taxon>Oxyuridomorpha</taxon>
        <taxon>Oxyuroidea</taxon>
        <taxon>Oxyuridae</taxon>
        <taxon>Enterobius</taxon>
    </lineage>
</organism>
<dbReference type="SMART" id="SM01175">
    <property type="entry name" value="DUF4206"/>
    <property type="match status" value="1"/>
</dbReference>
<dbReference type="Pfam" id="PF13901">
    <property type="entry name" value="RH_dom"/>
    <property type="match status" value="1"/>
</dbReference>
<dbReference type="WBParaSite" id="EVEC_0001101401-mRNA-1">
    <property type="protein sequence ID" value="EVEC_0001101401-mRNA-1"/>
    <property type="gene ID" value="EVEC_0001101401"/>
</dbReference>
<feature type="domain" description="Rubicon Homology" evidence="1">
    <location>
        <begin position="71"/>
        <end position="285"/>
    </location>
</feature>
<protein>
    <submittedName>
        <fullName evidence="4">DUF4206 domain-containing protein</fullName>
    </submittedName>
</protein>
<dbReference type="EMBL" id="UXUI01010747">
    <property type="protein sequence ID" value="VDD95588.1"/>
    <property type="molecule type" value="Genomic_DNA"/>
</dbReference>
<name>A0A0N4VJJ3_ENTVE</name>